<dbReference type="PROSITE" id="PS01124">
    <property type="entry name" value="HTH_ARAC_FAMILY_2"/>
    <property type="match status" value="1"/>
</dbReference>
<reference evidence="10" key="1">
    <citation type="submission" date="2021-10" db="EMBL/GenBank/DDBJ databases">
        <title>Anaerobic single-cell dispensing facilitates the cultivation of human gut bacteria.</title>
        <authorList>
            <person name="Afrizal A."/>
        </authorList>
    </citation>
    <scope>NUCLEOTIDE SEQUENCE</scope>
    <source>
        <strain evidence="10">CLA-AA-H215</strain>
    </source>
</reference>
<dbReference type="InterPro" id="IPR018060">
    <property type="entry name" value="HTH_AraC"/>
</dbReference>
<dbReference type="GO" id="GO:0003700">
    <property type="term" value="F:DNA-binding transcription factor activity"/>
    <property type="evidence" value="ECO:0007669"/>
    <property type="project" value="InterPro"/>
</dbReference>
<evidence type="ECO:0000256" key="4">
    <source>
        <dbReference type="ARBA" id="ARBA00023163"/>
    </source>
</evidence>
<feature type="coiled-coil region" evidence="7">
    <location>
        <begin position="117"/>
        <end position="144"/>
    </location>
</feature>
<comment type="function">
    <text evidence="5">May play the central regulatory role in sporulation. It may be an element of the effector pathway responsible for the activation of sporulation genes in response to nutritional stress. Spo0A may act in concert with spo0H (a sigma factor) to control the expression of some genes that are critical to the sporulation process.</text>
</comment>
<accession>A0AAE3EDM1</accession>
<dbReference type="EMBL" id="JAJEQR010000076">
    <property type="protein sequence ID" value="MCC2232563.1"/>
    <property type="molecule type" value="Genomic_DNA"/>
</dbReference>
<dbReference type="PRINTS" id="PR00032">
    <property type="entry name" value="HTHARAC"/>
</dbReference>
<proteinExistence type="predicted"/>
<evidence type="ECO:0000256" key="5">
    <source>
        <dbReference type="ARBA" id="ARBA00024867"/>
    </source>
</evidence>
<dbReference type="Pfam" id="PF00072">
    <property type="entry name" value="Response_reg"/>
    <property type="match status" value="1"/>
</dbReference>
<sequence>MIRVLIVDDEIAVCRLIEYLVPWEQLEMTSVGYANNGPEAYRQIREKQPDIVLTDIRMPGFDGLELIEKIREEEKTTAENGEGRVLFVLISGYREFEFAKQAIRFGVEEYLLKPIQKEELIKVLEQAREKIRRRQDQGKEEKAKSQTMRSLQENLRKSWILELVENLLAAVPMSREEVNHKYCFEFQDGSYCGMVIRSSHSDAAEKIDAVTEILDAYCYEYEWIQREREIRLLLNYGEERSGELWKRMTLLAGPGMRIARSRERKAMDDCAAAMREAKRAMNMRWWKKDVFFLSAENFVGLLSEEAPVLNHERREQFLRQIETMDAAKTASWCSDFLEETAARGDAFRARMPLTMQELETAVQEVITEITKEDPESRRARTGWQDASDWQEAKFLFRKEMESWVGLASESRQVQKNFPIRAAAAYIQEHFTEKITLEQTAEQVHLSPVYFSGLFKKETCMNFSEYLTQVRVQEAKRLLKQGTVNVSEVAERVGYSDARHFSKTFQRLVGITPKEYRKLHS</sequence>
<dbReference type="InterPro" id="IPR020449">
    <property type="entry name" value="Tscrpt_reg_AraC-type_HTH"/>
</dbReference>
<dbReference type="Gene3D" id="3.40.50.2300">
    <property type="match status" value="1"/>
</dbReference>
<evidence type="ECO:0000256" key="6">
    <source>
        <dbReference type="PROSITE-ProRule" id="PRU00169"/>
    </source>
</evidence>
<evidence type="ECO:0000313" key="11">
    <source>
        <dbReference type="Proteomes" id="UP001198182"/>
    </source>
</evidence>
<evidence type="ECO:0000259" key="9">
    <source>
        <dbReference type="PROSITE" id="PS50110"/>
    </source>
</evidence>
<dbReference type="SUPFAM" id="SSF46689">
    <property type="entry name" value="Homeodomain-like"/>
    <property type="match status" value="2"/>
</dbReference>
<dbReference type="RefSeq" id="WP_308454968.1">
    <property type="nucleotide sequence ID" value="NZ_JAJEQR010000076.1"/>
</dbReference>
<dbReference type="InterPro" id="IPR001789">
    <property type="entry name" value="Sig_transdc_resp-reg_receiver"/>
</dbReference>
<evidence type="ECO:0000256" key="1">
    <source>
        <dbReference type="ARBA" id="ARBA00018672"/>
    </source>
</evidence>
<dbReference type="Pfam" id="PF12833">
    <property type="entry name" value="HTH_18"/>
    <property type="match status" value="1"/>
</dbReference>
<gene>
    <name evidence="10" type="ORF">LKD81_16465</name>
</gene>
<dbReference type="CDD" id="cd17536">
    <property type="entry name" value="REC_YesN-like"/>
    <property type="match status" value="1"/>
</dbReference>
<dbReference type="Proteomes" id="UP001198182">
    <property type="component" value="Unassembled WGS sequence"/>
</dbReference>
<feature type="modified residue" description="4-aspartylphosphate" evidence="6">
    <location>
        <position position="55"/>
    </location>
</feature>
<dbReference type="Gene3D" id="1.10.10.60">
    <property type="entry name" value="Homeodomain-like"/>
    <property type="match status" value="2"/>
</dbReference>
<dbReference type="PROSITE" id="PS50110">
    <property type="entry name" value="RESPONSE_REGULATORY"/>
    <property type="match status" value="1"/>
</dbReference>
<feature type="domain" description="Response regulatory" evidence="9">
    <location>
        <begin position="3"/>
        <end position="128"/>
    </location>
</feature>
<evidence type="ECO:0000256" key="3">
    <source>
        <dbReference type="ARBA" id="ARBA00023125"/>
    </source>
</evidence>
<keyword evidence="6" id="KW-0597">Phosphoprotein</keyword>
<dbReference type="InterPro" id="IPR009057">
    <property type="entry name" value="Homeodomain-like_sf"/>
</dbReference>
<dbReference type="SUPFAM" id="SSF52172">
    <property type="entry name" value="CheY-like"/>
    <property type="match status" value="1"/>
</dbReference>
<keyword evidence="3" id="KW-0238">DNA-binding</keyword>
<keyword evidence="2" id="KW-0805">Transcription regulation</keyword>
<keyword evidence="11" id="KW-1185">Reference proteome</keyword>
<keyword evidence="7" id="KW-0175">Coiled coil</keyword>
<dbReference type="InterPro" id="IPR011006">
    <property type="entry name" value="CheY-like_superfamily"/>
</dbReference>
<dbReference type="AlphaFoldDB" id="A0AAE3EDM1"/>
<name>A0AAE3EDM1_9FIRM</name>
<evidence type="ECO:0000256" key="7">
    <source>
        <dbReference type="SAM" id="Coils"/>
    </source>
</evidence>
<keyword evidence="4" id="KW-0804">Transcription</keyword>
<dbReference type="SMART" id="SM00448">
    <property type="entry name" value="REC"/>
    <property type="match status" value="1"/>
</dbReference>
<dbReference type="PROSITE" id="PS00041">
    <property type="entry name" value="HTH_ARAC_FAMILY_1"/>
    <property type="match status" value="1"/>
</dbReference>
<dbReference type="GO" id="GO:0000160">
    <property type="term" value="P:phosphorelay signal transduction system"/>
    <property type="evidence" value="ECO:0007669"/>
    <property type="project" value="InterPro"/>
</dbReference>
<comment type="caution">
    <text evidence="10">The sequence shown here is derived from an EMBL/GenBank/DDBJ whole genome shotgun (WGS) entry which is preliminary data.</text>
</comment>
<feature type="domain" description="HTH araC/xylS-type" evidence="8">
    <location>
        <begin position="420"/>
        <end position="518"/>
    </location>
</feature>
<evidence type="ECO:0000313" key="10">
    <source>
        <dbReference type="EMBL" id="MCC2232563.1"/>
    </source>
</evidence>
<dbReference type="PANTHER" id="PTHR43280">
    <property type="entry name" value="ARAC-FAMILY TRANSCRIPTIONAL REGULATOR"/>
    <property type="match status" value="1"/>
</dbReference>
<evidence type="ECO:0000259" key="8">
    <source>
        <dbReference type="PROSITE" id="PS01124"/>
    </source>
</evidence>
<dbReference type="PANTHER" id="PTHR43280:SF28">
    <property type="entry name" value="HTH-TYPE TRANSCRIPTIONAL ACTIVATOR RHAS"/>
    <property type="match status" value="1"/>
</dbReference>
<protein>
    <recommendedName>
        <fullName evidence="1">Stage 0 sporulation protein A homolog</fullName>
    </recommendedName>
</protein>
<organism evidence="10 11">
    <name type="scientific">Hominifimenecus microfluidus</name>
    <dbReference type="NCBI Taxonomy" id="2885348"/>
    <lineage>
        <taxon>Bacteria</taxon>
        <taxon>Bacillati</taxon>
        <taxon>Bacillota</taxon>
        <taxon>Clostridia</taxon>
        <taxon>Lachnospirales</taxon>
        <taxon>Lachnospiraceae</taxon>
        <taxon>Hominifimenecus</taxon>
    </lineage>
</organism>
<dbReference type="InterPro" id="IPR018062">
    <property type="entry name" value="HTH_AraC-typ_CS"/>
</dbReference>
<evidence type="ECO:0000256" key="2">
    <source>
        <dbReference type="ARBA" id="ARBA00023015"/>
    </source>
</evidence>
<dbReference type="SMART" id="SM00342">
    <property type="entry name" value="HTH_ARAC"/>
    <property type="match status" value="1"/>
</dbReference>
<dbReference type="GO" id="GO:0043565">
    <property type="term" value="F:sequence-specific DNA binding"/>
    <property type="evidence" value="ECO:0007669"/>
    <property type="project" value="InterPro"/>
</dbReference>